<sequence>MADALTSVLLDPLISITTEFLIQEVKLVKGVKEEVSSLKSTLVAIKDVLEGAEKKQLEDPRVRRWLDQLRDVSYDIDNVLDNWNTEILTSEIQKQNAPAPKKMVCIPLPSSSFCLSQPKKVRIFHKVAHEIKKLNETLERIDKEKRNYSLETTKVVPNKRRETTSLVDVSEVYGRDVDKDYLISKLLHDNSGHGGKVPVIIPIVGMGGIGKTTLAQLAFNDEKVLANFDERVWVCVSEPFDEIGIAKAILQELKESFQDLNTLQALLRRIRESIEGKKFLLVLDDVWTEDRQVWEQFIQPFRSGAAGSKILITTRKHKVATMMDIPTPLIINLELLSEEHCWSIFSQLAFFERNDEDRQQLEEIGWKIANKCKGLPLQAKTLGGLMRFKETKRDWEDVLSDQIWESHDEKNNHFAPFLLSYYDLPPLEKRCFSYCSVFPKDCGFRRDQLIEMWMSQGYLSSDENPENRGQNCFKNLIMQSFFQDFRKDDDGSIVGCKMHDILHDLAQFLTKNECSTMKVDEESTQPHIVEKVRHLTLLLTAYKVEFPTSMLNEGNLHSLFLFNSNWLACDLRLPHQTSGPLRYLRTLNMRKCGISWLPGQLIGQLRHLRYLDLSDNDRLEELPDEVCDLCNLQTLRLSLCFDLKRLPEGMERLVNLRHLHILGCHRLKGLPKGIGRLTQLRTLDRVVIPENNHEEYVSVGDLEKMNHLQLESEGPIWGCGNLKSLSEAEKLAGLMKRGNQVRLYLTFHSGHFNEMVSNDFVILEALQPRPRLKSLTIGSYLGASLSPKWMTSLHNLTRLQFRDCEFFDTFPPLGRLPSLEELVIKGNGELRKIGGEVMGITTTKSSASTSSRISSSDDDINAAKGGGGGGVHHFISFPKLKRLSFLHMSRWEEWDGCESATNMPCLDSLSMYRCDSLKSLPDFLKDTPLQHLNIVECRILSESFRRLGKEGAHISHVPTIQIDYKYMKRDGNWIENAFELDA</sequence>
<keyword evidence="1" id="KW-0677">Repeat</keyword>
<evidence type="ECO:0000259" key="8">
    <source>
        <dbReference type="Pfam" id="PF23559"/>
    </source>
</evidence>
<evidence type="ECO:0000313" key="10">
    <source>
        <dbReference type="EMBL" id="KAF3450344.1"/>
    </source>
</evidence>
<name>A0A8K0HEI5_9ROSA</name>
<dbReference type="CDD" id="cd14798">
    <property type="entry name" value="RX-CC_like"/>
    <property type="match status" value="1"/>
</dbReference>
<dbReference type="InterPro" id="IPR027417">
    <property type="entry name" value="P-loop_NTPase"/>
</dbReference>
<protein>
    <recommendedName>
        <fullName evidence="12">Disease resistance protein RGA3</fullName>
    </recommendedName>
</protein>
<dbReference type="InterPro" id="IPR055414">
    <property type="entry name" value="LRR_R13L4/SHOC2-like"/>
</dbReference>
<dbReference type="InterPro" id="IPR036388">
    <property type="entry name" value="WH-like_DNA-bd_sf"/>
</dbReference>
<evidence type="ECO:0008006" key="12">
    <source>
        <dbReference type="Google" id="ProtNLM"/>
    </source>
</evidence>
<proteinExistence type="predicted"/>
<evidence type="ECO:0000259" key="9">
    <source>
        <dbReference type="Pfam" id="PF23598"/>
    </source>
</evidence>
<dbReference type="Gene3D" id="3.40.50.300">
    <property type="entry name" value="P-loop containing nucleotide triphosphate hydrolases"/>
    <property type="match status" value="1"/>
</dbReference>
<gene>
    <name evidence="10" type="ORF">FNV43_RR06424</name>
</gene>
<keyword evidence="4" id="KW-0067">ATP-binding</keyword>
<dbReference type="GO" id="GO:0051707">
    <property type="term" value="P:response to other organism"/>
    <property type="evidence" value="ECO:0007669"/>
    <property type="project" value="UniProtKB-ARBA"/>
</dbReference>
<feature type="domain" description="NB-ARC" evidence="6">
    <location>
        <begin position="179"/>
        <end position="351"/>
    </location>
</feature>
<dbReference type="InterPro" id="IPR038005">
    <property type="entry name" value="RX-like_CC"/>
</dbReference>
<feature type="domain" description="Disease resistance protein winged helix" evidence="8">
    <location>
        <begin position="437"/>
        <end position="506"/>
    </location>
</feature>
<evidence type="ECO:0000256" key="1">
    <source>
        <dbReference type="ARBA" id="ARBA00022737"/>
    </source>
</evidence>
<dbReference type="EMBL" id="VOIH02000003">
    <property type="protein sequence ID" value="KAF3450344.1"/>
    <property type="molecule type" value="Genomic_DNA"/>
</dbReference>
<dbReference type="GO" id="GO:0005524">
    <property type="term" value="F:ATP binding"/>
    <property type="evidence" value="ECO:0007669"/>
    <property type="project" value="UniProtKB-KW"/>
</dbReference>
<keyword evidence="3" id="KW-0611">Plant defense</keyword>
<dbReference type="SUPFAM" id="SSF52540">
    <property type="entry name" value="P-loop containing nucleoside triphosphate hydrolases"/>
    <property type="match status" value="1"/>
</dbReference>
<feature type="coiled-coil region" evidence="5">
    <location>
        <begin position="124"/>
        <end position="151"/>
    </location>
</feature>
<dbReference type="InterPro" id="IPR032675">
    <property type="entry name" value="LRR_dom_sf"/>
</dbReference>
<dbReference type="Pfam" id="PF23598">
    <property type="entry name" value="LRR_14"/>
    <property type="match status" value="1"/>
</dbReference>
<dbReference type="Gene3D" id="1.10.10.10">
    <property type="entry name" value="Winged helix-like DNA-binding domain superfamily/Winged helix DNA-binding domain"/>
    <property type="match status" value="1"/>
</dbReference>
<dbReference type="Pfam" id="PF18052">
    <property type="entry name" value="Rx_N"/>
    <property type="match status" value="1"/>
</dbReference>
<feature type="domain" description="Disease resistance R13L4/SHOC-2-like LRR" evidence="9">
    <location>
        <begin position="581"/>
        <end position="828"/>
    </location>
</feature>
<evidence type="ECO:0000259" key="7">
    <source>
        <dbReference type="Pfam" id="PF18052"/>
    </source>
</evidence>
<accession>A0A8K0HEI5</accession>
<reference evidence="10" key="1">
    <citation type="submission" date="2020-03" db="EMBL/GenBank/DDBJ databases">
        <title>A high-quality chromosome-level genome assembly of a woody plant with both climbing and erect habits, Rhamnella rubrinervis.</title>
        <authorList>
            <person name="Lu Z."/>
            <person name="Yang Y."/>
            <person name="Zhu X."/>
            <person name="Sun Y."/>
        </authorList>
    </citation>
    <scope>NUCLEOTIDE SEQUENCE</scope>
    <source>
        <strain evidence="10">BYM</strain>
        <tissue evidence="10">Leaf</tissue>
    </source>
</reference>
<dbReference type="Gene3D" id="1.10.8.430">
    <property type="entry name" value="Helical domain of apoptotic protease-activating factors"/>
    <property type="match status" value="1"/>
</dbReference>
<dbReference type="Pfam" id="PF23559">
    <property type="entry name" value="WHD_DRP"/>
    <property type="match status" value="1"/>
</dbReference>
<dbReference type="SUPFAM" id="SSF52058">
    <property type="entry name" value="L domain-like"/>
    <property type="match status" value="1"/>
</dbReference>
<evidence type="ECO:0000259" key="6">
    <source>
        <dbReference type="Pfam" id="PF00931"/>
    </source>
</evidence>
<dbReference type="InterPro" id="IPR058922">
    <property type="entry name" value="WHD_DRP"/>
</dbReference>
<evidence type="ECO:0000256" key="2">
    <source>
        <dbReference type="ARBA" id="ARBA00022741"/>
    </source>
</evidence>
<dbReference type="FunFam" id="3.40.50.300:FF:001091">
    <property type="entry name" value="Probable disease resistance protein At1g61300"/>
    <property type="match status" value="1"/>
</dbReference>
<comment type="caution">
    <text evidence="10">The sequence shown here is derived from an EMBL/GenBank/DDBJ whole genome shotgun (WGS) entry which is preliminary data.</text>
</comment>
<evidence type="ECO:0000256" key="5">
    <source>
        <dbReference type="SAM" id="Coils"/>
    </source>
</evidence>
<dbReference type="InterPro" id="IPR042197">
    <property type="entry name" value="Apaf_helical"/>
</dbReference>
<keyword evidence="2" id="KW-0547">Nucleotide-binding</keyword>
<dbReference type="InterPro" id="IPR041118">
    <property type="entry name" value="Rx_N"/>
</dbReference>
<evidence type="ECO:0000313" key="11">
    <source>
        <dbReference type="Proteomes" id="UP000796880"/>
    </source>
</evidence>
<evidence type="ECO:0000256" key="3">
    <source>
        <dbReference type="ARBA" id="ARBA00022821"/>
    </source>
</evidence>
<evidence type="ECO:0000256" key="4">
    <source>
        <dbReference type="ARBA" id="ARBA00022840"/>
    </source>
</evidence>
<dbReference type="PANTHER" id="PTHR36766">
    <property type="entry name" value="PLANT BROAD-SPECTRUM MILDEW RESISTANCE PROTEIN RPW8"/>
    <property type="match status" value="1"/>
</dbReference>
<dbReference type="GO" id="GO:0006952">
    <property type="term" value="P:defense response"/>
    <property type="evidence" value="ECO:0007669"/>
    <property type="project" value="UniProtKB-KW"/>
</dbReference>
<dbReference type="Gene3D" id="1.20.5.4130">
    <property type="match status" value="1"/>
</dbReference>
<dbReference type="InterPro" id="IPR002182">
    <property type="entry name" value="NB-ARC"/>
</dbReference>
<feature type="domain" description="Disease resistance N-terminal" evidence="7">
    <location>
        <begin position="11"/>
        <end position="92"/>
    </location>
</feature>
<organism evidence="10 11">
    <name type="scientific">Rhamnella rubrinervis</name>
    <dbReference type="NCBI Taxonomy" id="2594499"/>
    <lineage>
        <taxon>Eukaryota</taxon>
        <taxon>Viridiplantae</taxon>
        <taxon>Streptophyta</taxon>
        <taxon>Embryophyta</taxon>
        <taxon>Tracheophyta</taxon>
        <taxon>Spermatophyta</taxon>
        <taxon>Magnoliopsida</taxon>
        <taxon>eudicotyledons</taxon>
        <taxon>Gunneridae</taxon>
        <taxon>Pentapetalae</taxon>
        <taxon>rosids</taxon>
        <taxon>fabids</taxon>
        <taxon>Rosales</taxon>
        <taxon>Rhamnaceae</taxon>
        <taxon>rhamnoid group</taxon>
        <taxon>Rhamneae</taxon>
        <taxon>Rhamnella</taxon>
    </lineage>
</organism>
<keyword evidence="11" id="KW-1185">Reference proteome</keyword>
<keyword evidence="5" id="KW-0175">Coiled coil</keyword>
<dbReference type="AlphaFoldDB" id="A0A8K0HEI5"/>
<dbReference type="Pfam" id="PF00931">
    <property type="entry name" value="NB-ARC"/>
    <property type="match status" value="1"/>
</dbReference>
<dbReference type="Proteomes" id="UP000796880">
    <property type="component" value="Unassembled WGS sequence"/>
</dbReference>
<dbReference type="GO" id="GO:0043531">
    <property type="term" value="F:ADP binding"/>
    <property type="evidence" value="ECO:0007669"/>
    <property type="project" value="InterPro"/>
</dbReference>
<dbReference type="PANTHER" id="PTHR36766:SF45">
    <property type="entry name" value="NB-ARC DOMAIN-CONTAINING PROTEIN"/>
    <property type="match status" value="1"/>
</dbReference>
<dbReference type="Gene3D" id="3.80.10.10">
    <property type="entry name" value="Ribonuclease Inhibitor"/>
    <property type="match status" value="2"/>
</dbReference>
<dbReference type="OrthoDB" id="5279713at2759"/>
<dbReference type="PRINTS" id="PR00364">
    <property type="entry name" value="DISEASERSIST"/>
</dbReference>